<protein>
    <submittedName>
        <fullName evidence="2">Uncharacterized protein</fullName>
    </submittedName>
</protein>
<evidence type="ECO:0000313" key="2">
    <source>
        <dbReference type="EMBL" id="RIB29347.1"/>
    </source>
</evidence>
<evidence type="ECO:0000256" key="1">
    <source>
        <dbReference type="SAM" id="Phobius"/>
    </source>
</evidence>
<keyword evidence="1" id="KW-0812">Transmembrane</keyword>
<feature type="transmembrane region" description="Helical" evidence="1">
    <location>
        <begin position="33"/>
        <end position="55"/>
    </location>
</feature>
<keyword evidence="1" id="KW-1133">Transmembrane helix</keyword>
<keyword evidence="3" id="KW-1185">Reference proteome</keyword>
<organism evidence="2 3">
    <name type="scientific">Gigaspora rosea</name>
    <dbReference type="NCBI Taxonomy" id="44941"/>
    <lineage>
        <taxon>Eukaryota</taxon>
        <taxon>Fungi</taxon>
        <taxon>Fungi incertae sedis</taxon>
        <taxon>Mucoromycota</taxon>
        <taxon>Glomeromycotina</taxon>
        <taxon>Glomeromycetes</taxon>
        <taxon>Diversisporales</taxon>
        <taxon>Gigasporaceae</taxon>
        <taxon>Gigaspora</taxon>
    </lineage>
</organism>
<reference evidence="2 3" key="1">
    <citation type="submission" date="2018-06" db="EMBL/GenBank/DDBJ databases">
        <title>Comparative genomics reveals the genomic features of Rhizophagus irregularis, R. cerebriforme, R. diaphanum and Gigaspora rosea, and their symbiotic lifestyle signature.</title>
        <authorList>
            <person name="Morin E."/>
            <person name="San Clemente H."/>
            <person name="Chen E.C.H."/>
            <person name="De La Providencia I."/>
            <person name="Hainaut M."/>
            <person name="Kuo A."/>
            <person name="Kohler A."/>
            <person name="Murat C."/>
            <person name="Tang N."/>
            <person name="Roy S."/>
            <person name="Loubradou J."/>
            <person name="Henrissat B."/>
            <person name="Grigoriev I.V."/>
            <person name="Corradi N."/>
            <person name="Roux C."/>
            <person name="Martin F.M."/>
        </authorList>
    </citation>
    <scope>NUCLEOTIDE SEQUENCE [LARGE SCALE GENOMIC DNA]</scope>
    <source>
        <strain evidence="2 3">DAOM 194757</strain>
    </source>
</reference>
<dbReference type="Proteomes" id="UP000266673">
    <property type="component" value="Unassembled WGS sequence"/>
</dbReference>
<evidence type="ECO:0000313" key="3">
    <source>
        <dbReference type="Proteomes" id="UP000266673"/>
    </source>
</evidence>
<accession>A0A397W6Z2</accession>
<keyword evidence="1" id="KW-0472">Membrane</keyword>
<gene>
    <name evidence="2" type="ORF">C2G38_2056962</name>
</gene>
<proteinExistence type="predicted"/>
<dbReference type="EMBL" id="QKWP01000040">
    <property type="protein sequence ID" value="RIB29347.1"/>
    <property type="molecule type" value="Genomic_DNA"/>
</dbReference>
<comment type="caution">
    <text evidence="2">The sequence shown here is derived from an EMBL/GenBank/DDBJ whole genome shotgun (WGS) entry which is preliminary data.</text>
</comment>
<name>A0A397W6Z2_9GLOM</name>
<dbReference type="AlphaFoldDB" id="A0A397W6Z2"/>
<sequence length="57" mass="6798">MKKRVILIVLILRYTRFYIRFFAGELLLLLQSVQRSVCVVYSGVFTAFFWCKYVVSL</sequence>